<organism evidence="2 3">
    <name type="scientific">Corchorus capsularis</name>
    <name type="common">Jute</name>
    <dbReference type="NCBI Taxonomy" id="210143"/>
    <lineage>
        <taxon>Eukaryota</taxon>
        <taxon>Viridiplantae</taxon>
        <taxon>Streptophyta</taxon>
        <taxon>Embryophyta</taxon>
        <taxon>Tracheophyta</taxon>
        <taxon>Spermatophyta</taxon>
        <taxon>Magnoliopsida</taxon>
        <taxon>eudicotyledons</taxon>
        <taxon>Gunneridae</taxon>
        <taxon>Pentapetalae</taxon>
        <taxon>rosids</taxon>
        <taxon>malvids</taxon>
        <taxon>Malvales</taxon>
        <taxon>Malvaceae</taxon>
        <taxon>Grewioideae</taxon>
        <taxon>Apeibeae</taxon>
        <taxon>Corchorus</taxon>
    </lineage>
</organism>
<protein>
    <submittedName>
        <fullName evidence="2">Uncharacterized protein</fullName>
    </submittedName>
</protein>
<gene>
    <name evidence="2" type="ORF">CCACVL1_00943</name>
</gene>
<feature type="region of interest" description="Disordered" evidence="1">
    <location>
        <begin position="181"/>
        <end position="205"/>
    </location>
</feature>
<evidence type="ECO:0000256" key="1">
    <source>
        <dbReference type="SAM" id="MobiDB-lite"/>
    </source>
</evidence>
<keyword evidence="3" id="KW-1185">Reference proteome</keyword>
<evidence type="ECO:0000313" key="2">
    <source>
        <dbReference type="EMBL" id="OMP10486.1"/>
    </source>
</evidence>
<name>A0A1R3KTU5_COCAP</name>
<dbReference type="OrthoDB" id="10679029at2759"/>
<reference evidence="2 3" key="1">
    <citation type="submission" date="2013-09" db="EMBL/GenBank/DDBJ databases">
        <title>Corchorus capsularis genome sequencing.</title>
        <authorList>
            <person name="Alam M."/>
            <person name="Haque M.S."/>
            <person name="Islam M.S."/>
            <person name="Emdad E.M."/>
            <person name="Islam M.M."/>
            <person name="Ahmed B."/>
            <person name="Halim A."/>
            <person name="Hossen Q.M.M."/>
            <person name="Hossain M.Z."/>
            <person name="Ahmed R."/>
            <person name="Khan M.M."/>
            <person name="Islam R."/>
            <person name="Rashid M.M."/>
            <person name="Khan S.A."/>
            <person name="Rahman M.S."/>
            <person name="Alam M."/>
        </authorList>
    </citation>
    <scope>NUCLEOTIDE SEQUENCE [LARGE SCALE GENOMIC DNA]</scope>
    <source>
        <strain evidence="3">cv. CVL-1</strain>
        <tissue evidence="2">Whole seedling</tissue>
    </source>
</reference>
<feature type="compositionally biased region" description="Basic and acidic residues" evidence="1">
    <location>
        <begin position="189"/>
        <end position="201"/>
    </location>
</feature>
<dbReference type="AlphaFoldDB" id="A0A1R3KTU5"/>
<sequence length="259" mass="28095">MEFVAISSSRLRPLSTNPAAVVTSERRKCRRDGIQALHGAAVVVLVVAGDQLLRQAGQLGRIACQRLHLGSHGSLAPIQWWSSGYTARPINAAPATITGSVSFLNLSSSATVTSASNTVGTSTMERLASTITAPVMAAHGGGCDTVDKRQDGGQLAVLLEVRRRQDGEQVARQERASRCYASAGQARDQVADEAHRDDHRPRRDHCHGHRIDELFIVEPVVFGDHAAIEEWHDGQARAKHEGARFGKEHADLRQQRPVD</sequence>
<dbReference type="Gramene" id="OMP10486">
    <property type="protein sequence ID" value="OMP10486"/>
    <property type="gene ID" value="CCACVL1_00943"/>
</dbReference>
<evidence type="ECO:0000313" key="3">
    <source>
        <dbReference type="Proteomes" id="UP000188268"/>
    </source>
</evidence>
<dbReference type="Proteomes" id="UP000188268">
    <property type="component" value="Unassembled WGS sequence"/>
</dbReference>
<proteinExistence type="predicted"/>
<feature type="region of interest" description="Disordered" evidence="1">
    <location>
        <begin position="238"/>
        <end position="259"/>
    </location>
</feature>
<accession>A0A1R3KTU5</accession>
<comment type="caution">
    <text evidence="2">The sequence shown here is derived from an EMBL/GenBank/DDBJ whole genome shotgun (WGS) entry which is preliminary data.</text>
</comment>
<dbReference type="EMBL" id="AWWV01002414">
    <property type="protein sequence ID" value="OMP10486.1"/>
    <property type="molecule type" value="Genomic_DNA"/>
</dbReference>